<dbReference type="OrthoDB" id="531397at2"/>
<keyword evidence="3" id="KW-1185">Reference proteome</keyword>
<evidence type="ECO:0000313" key="3">
    <source>
        <dbReference type="Proteomes" id="UP000029738"/>
    </source>
</evidence>
<dbReference type="AlphaFoldDB" id="A0A0C1QNT9"/>
<organism evidence="2">
    <name type="scientific">Tolypothrix bouteillei VB521301</name>
    <dbReference type="NCBI Taxonomy" id="1479485"/>
    <lineage>
        <taxon>Bacteria</taxon>
        <taxon>Bacillati</taxon>
        <taxon>Cyanobacteriota</taxon>
        <taxon>Cyanophyceae</taxon>
        <taxon>Nostocales</taxon>
        <taxon>Tolypothrichaceae</taxon>
        <taxon>Tolypothrix</taxon>
    </lineage>
</organism>
<dbReference type="EMBL" id="JHEG02000059">
    <property type="protein sequence ID" value="KIE07174.1"/>
    <property type="molecule type" value="Genomic_DNA"/>
</dbReference>
<name>A0A0C1QNT9_9CYAN</name>
<gene>
    <name evidence="2" type="ORF">DA73_0239085</name>
    <name evidence="1" type="ORF">DA73_0400030925</name>
</gene>
<dbReference type="STRING" id="1479485.DA73_0239085"/>
<evidence type="ECO:0000313" key="2">
    <source>
        <dbReference type="EMBL" id="KIE07174.1"/>
    </source>
</evidence>
<dbReference type="RefSeq" id="WP_038082194.1">
    <property type="nucleotide sequence ID" value="NZ_JHEG04000001.1"/>
</dbReference>
<protein>
    <submittedName>
        <fullName evidence="2">Uncharacterized protein</fullName>
    </submittedName>
</protein>
<accession>A0A0C1QNT9</accession>
<comment type="caution">
    <text evidence="2">The sequence shown here is derived from an EMBL/GenBank/DDBJ whole genome shotgun (WGS) entry which is preliminary data.</text>
</comment>
<evidence type="ECO:0000313" key="1">
    <source>
        <dbReference type="EMBL" id="KAF3889404.1"/>
    </source>
</evidence>
<dbReference type="Proteomes" id="UP000029738">
    <property type="component" value="Unassembled WGS sequence"/>
</dbReference>
<reference evidence="2" key="1">
    <citation type="journal article" date="2015" name="Genome Announc.">
        <title>Draft Genome Sequence of Tolypothrix boutellei Strain VB521301.</title>
        <authorList>
            <person name="Chandrababunaidu M.M."/>
            <person name="Singh D."/>
            <person name="Sen D."/>
            <person name="Bhan S."/>
            <person name="Das S."/>
            <person name="Gupta A."/>
            <person name="Adhikary S.P."/>
            <person name="Tripathy S."/>
        </authorList>
    </citation>
    <scope>NUCLEOTIDE SEQUENCE</scope>
    <source>
        <strain evidence="2">VB521301</strain>
    </source>
</reference>
<dbReference type="EMBL" id="JHEG04000001">
    <property type="protein sequence ID" value="KAF3889404.1"/>
    <property type="molecule type" value="Genomic_DNA"/>
</dbReference>
<sequence length="103" mass="11917">MLLTEIDAGLIALEFLMAEWNISDEDRQWFVIVNSRLIGQSWYVVELSVAGLPDRWYIQVYDTGVCDPNYTFISPIRGLEGYDDLKDLPYLVAEVLVSERNIR</sequence>
<reference evidence="1" key="2">
    <citation type="submission" date="2019-11" db="EMBL/GenBank/DDBJ databases">
        <title>Improved Assembly of Tolypothrix boutellei genome.</title>
        <authorList>
            <person name="Sarangi A.N."/>
            <person name="Mukherjee M."/>
            <person name="Ghosh S."/>
            <person name="Singh D."/>
            <person name="Das A."/>
            <person name="Kant S."/>
            <person name="Prusty A."/>
            <person name="Tripathy S."/>
        </authorList>
    </citation>
    <scope>NUCLEOTIDE SEQUENCE</scope>
    <source>
        <strain evidence="1">VB521301</strain>
    </source>
</reference>
<proteinExistence type="predicted"/>